<name>A0A443JVG5_9RHOB</name>
<dbReference type="PANTHER" id="PTHR43709:SF3">
    <property type="entry name" value="ISOMERASE YBHH-RELATED"/>
    <property type="match status" value="1"/>
</dbReference>
<dbReference type="Gene3D" id="3.10.310.10">
    <property type="entry name" value="Diaminopimelate Epimerase, Chain A, domain 1"/>
    <property type="match status" value="2"/>
</dbReference>
<evidence type="ECO:0000313" key="4">
    <source>
        <dbReference type="Proteomes" id="UP000284476"/>
    </source>
</evidence>
<dbReference type="Pfam" id="PF04303">
    <property type="entry name" value="PrpF"/>
    <property type="match status" value="1"/>
</dbReference>
<dbReference type="InterPro" id="IPR047687">
    <property type="entry name" value="OMA_tautomer-like"/>
</dbReference>
<keyword evidence="2 3" id="KW-0413">Isomerase</keyword>
<dbReference type="PANTHER" id="PTHR43709">
    <property type="entry name" value="ACONITATE ISOMERASE-RELATED"/>
    <property type="match status" value="1"/>
</dbReference>
<dbReference type="RefSeq" id="WP_128207263.1">
    <property type="nucleotide sequence ID" value="NZ_JBHRSO010000057.1"/>
</dbReference>
<comment type="caution">
    <text evidence="3">The sequence shown here is derived from an EMBL/GenBank/DDBJ whole genome shotgun (WGS) entry which is preliminary data.</text>
</comment>
<accession>A0A443JVG5</accession>
<dbReference type="InterPro" id="IPR007400">
    <property type="entry name" value="PrpF-like"/>
</dbReference>
<dbReference type="GO" id="GO:0016853">
    <property type="term" value="F:isomerase activity"/>
    <property type="evidence" value="ECO:0007669"/>
    <property type="project" value="UniProtKB-KW"/>
</dbReference>
<dbReference type="EMBL" id="SAUZ01000001">
    <property type="protein sequence ID" value="RWR24507.1"/>
    <property type="molecule type" value="Genomic_DNA"/>
</dbReference>
<dbReference type="AlphaFoldDB" id="A0A443JVG5"/>
<evidence type="ECO:0000256" key="1">
    <source>
        <dbReference type="ARBA" id="ARBA00007673"/>
    </source>
</evidence>
<dbReference type="SUPFAM" id="SSF54506">
    <property type="entry name" value="Diaminopimelate epimerase-like"/>
    <property type="match status" value="2"/>
</dbReference>
<proteinExistence type="inferred from homology"/>
<sequence length="355" mass="36599">MSDPVADGIPCLWMRGGTSKGAYFLRDDLPADPAERDALLLRIMGSPDPRQIDGIGGADPLTSKVAVLAPPSRPDADVDYLFLQVFVDQALVSDAQGCGNILAGVGPAAIERGLVPVAGAETPVRIHMLNTGEVALARIRTPDGRVSYSGDAAIDGVPGTAAPVPLMFQNIAGSMCGALLPSGNAVDVIDGVDCTLIDNGMPCVILRATDLGLTGQESREALDADAALKARIEAIRLKAGPLMNLGDVTEKSVPKMTLVSAPARGGAINTRSLIPHRVHATIGVFAAVSVATACILPGTPAARLAAVPADGRFLIEHPTGAAEVLIERDATGTVTGAGTLRTARKLFDGRVFPRD</sequence>
<comment type="similarity">
    <text evidence="1">Belongs to the PrpF family.</text>
</comment>
<gene>
    <name evidence="3" type="ORF">D2T30_00950</name>
</gene>
<dbReference type="NCBIfam" id="NF033377">
    <property type="entry name" value="OMA_tautomer"/>
    <property type="match status" value="1"/>
</dbReference>
<evidence type="ECO:0000256" key="2">
    <source>
        <dbReference type="ARBA" id="ARBA00023235"/>
    </source>
</evidence>
<evidence type="ECO:0000313" key="3">
    <source>
        <dbReference type="EMBL" id="RWR24507.1"/>
    </source>
</evidence>
<organism evidence="3 4">
    <name type="scientific">Paenirhodobacter populi</name>
    <dbReference type="NCBI Taxonomy" id="2306993"/>
    <lineage>
        <taxon>Bacteria</taxon>
        <taxon>Pseudomonadati</taxon>
        <taxon>Pseudomonadota</taxon>
        <taxon>Alphaproteobacteria</taxon>
        <taxon>Rhodobacterales</taxon>
        <taxon>Rhodobacter group</taxon>
        <taxon>Paenirhodobacter</taxon>
    </lineage>
</organism>
<reference evidence="3 4" key="1">
    <citation type="submission" date="2019-01" db="EMBL/GenBank/DDBJ databases">
        <title>Sinorhodobacter populi sp. nov. isolated from the symptomatic bark tissue of Populus euramericana canker.</title>
        <authorList>
            <person name="Xu G."/>
        </authorList>
    </citation>
    <scope>NUCLEOTIDE SEQUENCE [LARGE SCALE GENOMIC DNA]</scope>
    <source>
        <strain evidence="3 4">SK2B-1</strain>
    </source>
</reference>
<dbReference type="EC" id="5.3.2.8" evidence="3"/>
<dbReference type="Proteomes" id="UP000284476">
    <property type="component" value="Unassembled WGS sequence"/>
</dbReference>
<protein>
    <submittedName>
        <fullName evidence="3">4-oxalomesaconate tautomerase</fullName>
        <ecNumber evidence="3">5.3.2.8</ecNumber>
    </submittedName>
</protein>